<organism evidence="2 3">
    <name type="scientific">Selenomonas artemidis F0399</name>
    <dbReference type="NCBI Taxonomy" id="749551"/>
    <lineage>
        <taxon>Bacteria</taxon>
        <taxon>Bacillati</taxon>
        <taxon>Bacillota</taxon>
        <taxon>Negativicutes</taxon>
        <taxon>Selenomonadales</taxon>
        <taxon>Selenomonadaceae</taxon>
        <taxon>Selenomonas</taxon>
    </lineage>
</organism>
<protein>
    <recommendedName>
        <fullName evidence="1">Bacteriophage phiJL001 Gp84 C-terminal domain-containing protein</fullName>
    </recommendedName>
</protein>
<dbReference type="Pfam" id="PF09931">
    <property type="entry name" value="Phage_phiJL001_Gp84_N"/>
    <property type="match status" value="1"/>
</dbReference>
<dbReference type="AlphaFoldDB" id="E7N447"/>
<dbReference type="RefSeq" id="WP_009350436.1">
    <property type="nucleotide sequence ID" value="NZ_GL638151.1"/>
</dbReference>
<sequence length="284" mass="32078">MKEVNEALQKYLNERQRYVSCDLYEFVLANGERLYYTDFDIDIIADNHTFRHDGPIFVRNQIKLQSSMSVDKLDVTMYVTDVDKLHTEPLMQIAHNGGLDGGELTLKRAFFSDDNEIVGTVPLFTGSIEIRQGGGLTLQLWVKSEVQKLNVAWPTRKFYPSCPYSLYGARCGVDIKKYRKDAVVQTVESDVMFVVSVDFAAGYYDTGGVEWLTGALAGQVSPIKKSYDGRRIEILVPAEAIPAAGDRMKIYPGCDKQPETCRQKFNNWARNCATPYVPKKESVL</sequence>
<evidence type="ECO:0000259" key="1">
    <source>
        <dbReference type="Pfam" id="PF09356"/>
    </source>
</evidence>
<gene>
    <name evidence="2" type="ORF">HMPREF9555_01788</name>
</gene>
<reference evidence="2 3" key="1">
    <citation type="submission" date="2010-08" db="EMBL/GenBank/DDBJ databases">
        <authorList>
            <person name="Weinstock G."/>
            <person name="Sodergren E."/>
            <person name="Clifton S."/>
            <person name="Fulton L."/>
            <person name="Fulton B."/>
            <person name="Courtney L."/>
            <person name="Fronick C."/>
            <person name="Harrison M."/>
            <person name="Strong C."/>
            <person name="Farmer C."/>
            <person name="Delahaunty K."/>
            <person name="Markovic C."/>
            <person name="Hall O."/>
            <person name="Minx P."/>
            <person name="Tomlinson C."/>
            <person name="Mitreva M."/>
            <person name="Hou S."/>
            <person name="Chen J."/>
            <person name="Wollam A."/>
            <person name="Pepin K.H."/>
            <person name="Johnson M."/>
            <person name="Bhonagiri V."/>
            <person name="Zhang X."/>
            <person name="Suruliraj S."/>
            <person name="Warren W."/>
            <person name="Chinwalla A."/>
            <person name="Mardis E.R."/>
            <person name="Wilson R.K."/>
        </authorList>
    </citation>
    <scope>NUCLEOTIDE SEQUENCE [LARGE SCALE GENOMIC DNA]</scope>
    <source>
        <strain evidence="2 3">F0399</strain>
    </source>
</reference>
<dbReference type="NCBIfam" id="TIGR02218">
    <property type="entry name" value="phg_TIGR02218"/>
    <property type="match status" value="1"/>
</dbReference>
<evidence type="ECO:0000313" key="3">
    <source>
        <dbReference type="Proteomes" id="UP000004633"/>
    </source>
</evidence>
<proteinExistence type="predicted"/>
<dbReference type="Pfam" id="PF09356">
    <property type="entry name" value="Phage_BR0599"/>
    <property type="match status" value="1"/>
</dbReference>
<dbReference type="InterPro" id="IPR018964">
    <property type="entry name" value="Phage_phiJL001_Gp84_C"/>
</dbReference>
<dbReference type="STRING" id="749551.HMPREF9555_01788"/>
<dbReference type="HOGENOM" id="CLU_080134_1_0_9"/>
<feature type="domain" description="Bacteriophage phiJL001 Gp84 C-terminal" evidence="1">
    <location>
        <begin position="202"/>
        <end position="280"/>
    </location>
</feature>
<dbReference type="EMBL" id="AECV01000041">
    <property type="protein sequence ID" value="EFW29088.1"/>
    <property type="molecule type" value="Genomic_DNA"/>
</dbReference>
<accession>E7N447</accession>
<dbReference type="Proteomes" id="UP000004633">
    <property type="component" value="Unassembled WGS sequence"/>
</dbReference>
<name>E7N447_9FIRM</name>
<comment type="caution">
    <text evidence="2">The sequence shown here is derived from an EMBL/GenBank/DDBJ whole genome shotgun (WGS) entry which is preliminary data.</text>
</comment>
<evidence type="ECO:0000313" key="2">
    <source>
        <dbReference type="EMBL" id="EFW29088.1"/>
    </source>
</evidence>
<dbReference type="InterPro" id="IPR011928">
    <property type="entry name" value="Phage_phiJL001_Gp84"/>
</dbReference>
<keyword evidence="3" id="KW-1185">Reference proteome</keyword>